<dbReference type="PANTHER" id="PTHR21422:SF9">
    <property type="entry name" value="RAB3 GTPASE-ACTIVATING PROTEIN CATALYTIC SUBUNIT"/>
    <property type="match status" value="1"/>
</dbReference>
<dbReference type="EMBL" id="JAAAJA010000030">
    <property type="protein sequence ID" value="KAG0265541.1"/>
    <property type="molecule type" value="Genomic_DNA"/>
</dbReference>
<dbReference type="OrthoDB" id="17346at2759"/>
<keyword evidence="5" id="KW-0963">Cytoplasm</keyword>
<protein>
    <recommendedName>
        <fullName evidence="3">Rab3 GTPase-activating protein catalytic subunit</fullName>
    </recommendedName>
</protein>
<keyword evidence="9" id="KW-1185">Reference proteome</keyword>
<dbReference type="InterPro" id="IPR026147">
    <property type="entry name" value="Rab3GAP1_conserved"/>
</dbReference>
<comment type="similarity">
    <text evidence="2">Belongs to the Rab3-GAP catalytic subunit family.</text>
</comment>
<organism evidence="8 9">
    <name type="scientific">Mortierella polycephala</name>
    <dbReference type="NCBI Taxonomy" id="41804"/>
    <lineage>
        <taxon>Eukaryota</taxon>
        <taxon>Fungi</taxon>
        <taxon>Fungi incertae sedis</taxon>
        <taxon>Mucoromycota</taxon>
        <taxon>Mortierellomycotina</taxon>
        <taxon>Mortierellomycetes</taxon>
        <taxon>Mortierellales</taxon>
        <taxon>Mortierellaceae</taxon>
        <taxon>Mortierella</taxon>
    </lineage>
</organism>
<evidence type="ECO:0000256" key="4">
    <source>
        <dbReference type="ARBA" id="ARBA00022468"/>
    </source>
</evidence>
<evidence type="ECO:0000313" key="9">
    <source>
        <dbReference type="Proteomes" id="UP000726737"/>
    </source>
</evidence>
<keyword evidence="4" id="KW-0343">GTPase activation</keyword>
<comment type="subcellular location">
    <subcellularLocation>
        <location evidence="1">Cytoplasm</location>
    </subcellularLocation>
</comment>
<evidence type="ECO:0000313" key="8">
    <source>
        <dbReference type="EMBL" id="KAG0265541.1"/>
    </source>
</evidence>
<evidence type="ECO:0000256" key="5">
    <source>
        <dbReference type="ARBA" id="ARBA00022490"/>
    </source>
</evidence>
<dbReference type="PANTHER" id="PTHR21422">
    <property type="entry name" value="RAB3 GTPASE-ACTIVATING PROTEIN CATALYTIC SUBUNIT"/>
    <property type="match status" value="1"/>
</dbReference>
<feature type="region of interest" description="Disordered" evidence="6">
    <location>
        <begin position="573"/>
        <end position="600"/>
    </location>
</feature>
<evidence type="ECO:0000256" key="2">
    <source>
        <dbReference type="ARBA" id="ARBA00008856"/>
    </source>
</evidence>
<feature type="compositionally biased region" description="Basic and acidic residues" evidence="6">
    <location>
        <begin position="581"/>
        <end position="593"/>
    </location>
</feature>
<dbReference type="AlphaFoldDB" id="A0A9P6QET1"/>
<dbReference type="GO" id="GO:0005737">
    <property type="term" value="C:cytoplasm"/>
    <property type="evidence" value="ECO:0007669"/>
    <property type="project" value="UniProtKB-SubCell"/>
</dbReference>
<evidence type="ECO:0000256" key="1">
    <source>
        <dbReference type="ARBA" id="ARBA00004496"/>
    </source>
</evidence>
<dbReference type="InterPro" id="IPR045700">
    <property type="entry name" value="Rab3GAP1"/>
</dbReference>
<evidence type="ECO:0000259" key="7">
    <source>
        <dbReference type="Pfam" id="PF13890"/>
    </source>
</evidence>
<reference evidence="8" key="1">
    <citation type="journal article" date="2020" name="Fungal Divers.">
        <title>Resolving the Mortierellaceae phylogeny through synthesis of multi-gene phylogenetics and phylogenomics.</title>
        <authorList>
            <person name="Vandepol N."/>
            <person name="Liber J."/>
            <person name="Desiro A."/>
            <person name="Na H."/>
            <person name="Kennedy M."/>
            <person name="Barry K."/>
            <person name="Grigoriev I.V."/>
            <person name="Miller A.N."/>
            <person name="O'Donnell K."/>
            <person name="Stajich J.E."/>
            <person name="Bonito G."/>
        </authorList>
    </citation>
    <scope>NUCLEOTIDE SEQUENCE</scope>
    <source>
        <strain evidence="8">KOD948</strain>
    </source>
</reference>
<comment type="caution">
    <text evidence="8">The sequence shown here is derived from an EMBL/GenBank/DDBJ whole genome shotgun (WGS) entry which is preliminary data.</text>
</comment>
<feature type="domain" description="Rab3GAP catalytic subunit conserved" evidence="7">
    <location>
        <begin position="744"/>
        <end position="883"/>
    </location>
</feature>
<evidence type="ECO:0000256" key="6">
    <source>
        <dbReference type="SAM" id="MobiDB-lite"/>
    </source>
</evidence>
<dbReference type="Pfam" id="PF13890">
    <property type="entry name" value="Rab3-GTPase_cat"/>
    <property type="match status" value="1"/>
</dbReference>
<feature type="region of interest" description="Disordered" evidence="6">
    <location>
        <begin position="634"/>
        <end position="712"/>
    </location>
</feature>
<proteinExistence type="inferred from homology"/>
<feature type="region of interest" description="Disordered" evidence="6">
    <location>
        <begin position="79"/>
        <end position="101"/>
    </location>
</feature>
<feature type="compositionally biased region" description="Polar residues" evidence="6">
    <location>
        <begin position="664"/>
        <end position="690"/>
    </location>
</feature>
<feature type="compositionally biased region" description="Low complexity" evidence="6">
    <location>
        <begin position="636"/>
        <end position="660"/>
    </location>
</feature>
<accession>A0A9P6QET1</accession>
<dbReference type="GO" id="GO:0005096">
    <property type="term" value="F:GTPase activator activity"/>
    <property type="evidence" value="ECO:0007669"/>
    <property type="project" value="UniProtKB-KW"/>
</dbReference>
<name>A0A9P6QET1_9FUNG</name>
<evidence type="ECO:0000256" key="3">
    <source>
        <dbReference type="ARBA" id="ARBA00015817"/>
    </source>
</evidence>
<gene>
    <name evidence="8" type="primary">RAB3GAP1_2</name>
    <name evidence="8" type="ORF">BG011_004569</name>
</gene>
<sequence>MESIIDDVDDFESFEFIDYTTSGPWERFITQIEDCLKQWGLVKNSFGVFNPCVMPTTDGCVDLDRELALAIHENTSGTTKGFENKKGAGDDSDANEDAKPQSRVYQHDAIVTLDSTTYTLSYRYHPAKARIAAGIERIDLDFLPTMLEGVPHHCLHRWTSLTHILVLSPAPGSDTPIVDLGSAKLLLSSFAIAFQNMSCNIPVFVPTGQPANKTYTGLSIQPQLGNVRDMELGLEENAEDQAIEVRFNTVLVPYPPAQYTNLSGILELFIERMGIEDEFAGSSVGDDGPEGYSQEVKEQIFVSGLFSYQLDKWYDDNWRHWADQAGDEKQQSNDSWSTIASRLPFGPAQNPLKSLRLVARFASAPSTVYLDSKNLTDMDANQANIWIINATFKADDYGLLSGILEDIISSWSTEVSSSAEASNKHHGSDKDQSSYISILRRGARLIQGSIAMVDAVDVDNIVKTLLSEPAPSPSLQAQPEQTRTLSDESTIRVVSAAELGLHFRHATTVPNGSFLWKMLQQLVDVLAPNSHISYPTTFMGFLKAVWTELGKRFSEHWEQKRMIPWVDIFSEPSPSGRRRSDKLTPSRDERPQDQKPNGATIDLRFTLLHQKLAMINCCISREHDRGQEEAAISNVAGDSDSSGAISAASSAALSPRPLRAPMESSISNVSAESTECATMMSSRSGSNADGDQSERCGLTDEETSSSEQCPAIPELDTLDQDLSESTAPDQMTTIDTESDIKKACATNVPGGMVLLETGAPLIIPRLQDPQLMTEDMVQEQEALFENLGSSTDAAKTRATMQSAQLRSDMSAFKAANQGCVLGNFIRWHSPKDWDEDRRQMSARMAERDNIWQELWETSEPVPASQQEPLFDHHNEAQKALSYLKGLTGSQLFVQLFPTVCLLAYDALASHPISTMSQQVATALQELAQVLTNFHWDELPISEKNFNLKPILTKFRHAESTMGRAIALINKFPDQYSLCERILQESESVVEDGTERECVSKLFTTAAGNDQASFPKPNCREFVMETFDPASSSERGGLNSFVSSGDMMGWHARPLQRRMYACFKDKEVRIVEAIAKDGMFM</sequence>
<dbReference type="Proteomes" id="UP000726737">
    <property type="component" value="Unassembled WGS sequence"/>
</dbReference>